<dbReference type="InterPro" id="IPR017972">
    <property type="entry name" value="Cyt_P450_CS"/>
</dbReference>
<comment type="cofactor">
    <cofactor evidence="1 8">
        <name>heme</name>
        <dbReference type="ChEBI" id="CHEBI:30413"/>
    </cofactor>
</comment>
<dbReference type="GO" id="GO:0008386">
    <property type="term" value="F:cholesterol monooxygenase (side-chain-cleaving) activity"/>
    <property type="evidence" value="ECO:0007669"/>
    <property type="project" value="UniProtKB-EC"/>
</dbReference>
<dbReference type="GO" id="GO:0008203">
    <property type="term" value="P:cholesterol metabolic process"/>
    <property type="evidence" value="ECO:0007669"/>
    <property type="project" value="UniProtKB-KW"/>
</dbReference>
<keyword evidence="6 8" id="KW-0408">Iron</keyword>
<dbReference type="Pfam" id="PF00067">
    <property type="entry name" value="p450"/>
    <property type="match status" value="2"/>
</dbReference>
<dbReference type="GO" id="GO:0020037">
    <property type="term" value="F:heme binding"/>
    <property type="evidence" value="ECO:0007669"/>
    <property type="project" value="InterPro"/>
</dbReference>
<dbReference type="PRINTS" id="PR00385">
    <property type="entry name" value="P450"/>
</dbReference>
<keyword evidence="7 9" id="KW-0503">Monooxygenase</keyword>
<keyword evidence="5 9" id="KW-0560">Oxidoreductase</keyword>
<dbReference type="GO" id="GO:0005743">
    <property type="term" value="C:mitochondrial inner membrane"/>
    <property type="evidence" value="ECO:0007669"/>
    <property type="project" value="UniProtKB-SubCell"/>
</dbReference>
<dbReference type="InterPro" id="IPR001128">
    <property type="entry name" value="Cyt_P450"/>
</dbReference>
<keyword evidence="11" id="KW-1185">Reference proteome</keyword>
<dbReference type="InterPro" id="IPR002401">
    <property type="entry name" value="Cyt_P450_E_grp-I"/>
</dbReference>
<dbReference type="CDD" id="cd11054">
    <property type="entry name" value="CYP24A1-like"/>
    <property type="match status" value="1"/>
</dbReference>
<dbReference type="EMBL" id="JABXBU010000002">
    <property type="protein sequence ID" value="KAF8795078.1"/>
    <property type="molecule type" value="Genomic_DNA"/>
</dbReference>
<dbReference type="SUPFAM" id="SSF48264">
    <property type="entry name" value="Cytochrome P450"/>
    <property type="match status" value="1"/>
</dbReference>
<organism evidence="10 11">
    <name type="scientific">Argiope bruennichi</name>
    <name type="common">Wasp spider</name>
    <name type="synonym">Aranea bruennichi</name>
    <dbReference type="NCBI Taxonomy" id="94029"/>
    <lineage>
        <taxon>Eukaryota</taxon>
        <taxon>Metazoa</taxon>
        <taxon>Ecdysozoa</taxon>
        <taxon>Arthropoda</taxon>
        <taxon>Chelicerata</taxon>
        <taxon>Arachnida</taxon>
        <taxon>Araneae</taxon>
        <taxon>Araneomorphae</taxon>
        <taxon>Entelegynae</taxon>
        <taxon>Araneoidea</taxon>
        <taxon>Araneidae</taxon>
        <taxon>Argiope</taxon>
    </lineage>
</organism>
<proteinExistence type="inferred from homology"/>
<feature type="binding site" description="axial binding residue" evidence="8">
    <location>
        <position position="268"/>
    </location>
    <ligand>
        <name>heme</name>
        <dbReference type="ChEBI" id="CHEBI:30413"/>
    </ligand>
    <ligandPart>
        <name>Fe</name>
        <dbReference type="ChEBI" id="CHEBI:18248"/>
    </ligandPart>
</feature>
<evidence type="ECO:0000313" key="10">
    <source>
        <dbReference type="EMBL" id="KAF8795078.1"/>
    </source>
</evidence>
<gene>
    <name evidence="10" type="ORF">HNY73_002970</name>
</gene>
<accession>A0A8T0FY24</accession>
<sequence length="319" mass="37455">MSLRGEEWDQLRKKSQTHILKPGLVIRYLNLLLGVAKEMAEKISEIIDANNEIPDFSDELYKWTLESVCLVGLDTRLGCLERNLPEDSDGMKMINAVLNQFECMIKLEVFSGHIQFWKFLPSPTWRKFVKNSDIYSEIAFKYINKAMSNLESIEANEDKPFTLLQAMLIEKKLDIRDIMVVIADFLMAGIETTAHSAGFLLYHLARNPDKQEILYQEIVKLLPIPYTELFTHERYFEEPFQFIPERWLNKKKMHPYAFMPFGFGVRSCIGRRLAEMEITLLVAEIIRKFKVEYHYEDIGIRTLLAYVPDRPLRLTFIER</sequence>
<dbReference type="GO" id="GO:0005506">
    <property type="term" value="F:iron ion binding"/>
    <property type="evidence" value="ECO:0007669"/>
    <property type="project" value="InterPro"/>
</dbReference>
<evidence type="ECO:0000256" key="4">
    <source>
        <dbReference type="ARBA" id="ARBA00022723"/>
    </source>
</evidence>
<evidence type="ECO:0000256" key="7">
    <source>
        <dbReference type="ARBA" id="ARBA00023033"/>
    </source>
</evidence>
<dbReference type="AlphaFoldDB" id="A0A8T0FY24"/>
<reference evidence="10" key="2">
    <citation type="submission" date="2020-06" db="EMBL/GenBank/DDBJ databases">
        <authorList>
            <person name="Sheffer M."/>
        </authorList>
    </citation>
    <scope>NUCLEOTIDE SEQUENCE</scope>
</reference>
<dbReference type="PROSITE" id="PS00086">
    <property type="entry name" value="CYTOCHROME_P450"/>
    <property type="match status" value="1"/>
</dbReference>
<dbReference type="GO" id="GO:0006704">
    <property type="term" value="P:glucocorticoid biosynthetic process"/>
    <property type="evidence" value="ECO:0007669"/>
    <property type="project" value="TreeGrafter"/>
</dbReference>
<protein>
    <submittedName>
        <fullName evidence="10">Putative cytochrome P450 301a1 like protein</fullName>
    </submittedName>
</protein>
<reference evidence="10" key="1">
    <citation type="journal article" date="2020" name="bioRxiv">
        <title>Chromosome-level reference genome of the European wasp spider Argiope bruennichi: a resource for studies on range expansion and evolutionary adaptation.</title>
        <authorList>
            <person name="Sheffer M.M."/>
            <person name="Hoppe A."/>
            <person name="Krehenwinkel H."/>
            <person name="Uhl G."/>
            <person name="Kuss A.W."/>
            <person name="Jensen L."/>
            <person name="Jensen C."/>
            <person name="Gillespie R.G."/>
            <person name="Hoff K.J."/>
            <person name="Prost S."/>
        </authorList>
    </citation>
    <scope>NUCLEOTIDE SEQUENCE</scope>
</reference>
<dbReference type="PANTHER" id="PTHR24279:SF120">
    <property type="entry name" value="CYTOCHROME P450"/>
    <property type="match status" value="1"/>
</dbReference>
<comment type="similarity">
    <text evidence="2 9">Belongs to the cytochrome P450 family.</text>
</comment>
<keyword evidence="3 8" id="KW-0349">Heme</keyword>
<dbReference type="GO" id="GO:0034650">
    <property type="term" value="P:cortisol metabolic process"/>
    <property type="evidence" value="ECO:0007669"/>
    <property type="project" value="TreeGrafter"/>
</dbReference>
<dbReference type="GO" id="GO:0006700">
    <property type="term" value="P:C21-steroid hormone biosynthetic process"/>
    <property type="evidence" value="ECO:0007669"/>
    <property type="project" value="TreeGrafter"/>
</dbReference>
<evidence type="ECO:0000256" key="2">
    <source>
        <dbReference type="ARBA" id="ARBA00010617"/>
    </source>
</evidence>
<dbReference type="GO" id="GO:0071375">
    <property type="term" value="P:cellular response to peptide hormone stimulus"/>
    <property type="evidence" value="ECO:0007669"/>
    <property type="project" value="TreeGrafter"/>
</dbReference>
<dbReference type="InterPro" id="IPR050479">
    <property type="entry name" value="CYP11_CYP27_families"/>
</dbReference>
<evidence type="ECO:0000256" key="6">
    <source>
        <dbReference type="ARBA" id="ARBA00023004"/>
    </source>
</evidence>
<dbReference type="Proteomes" id="UP000807504">
    <property type="component" value="Unassembled WGS sequence"/>
</dbReference>
<dbReference type="Gene3D" id="1.10.630.10">
    <property type="entry name" value="Cytochrome P450"/>
    <property type="match status" value="2"/>
</dbReference>
<evidence type="ECO:0000256" key="3">
    <source>
        <dbReference type="ARBA" id="ARBA00022617"/>
    </source>
</evidence>
<evidence type="ECO:0000256" key="9">
    <source>
        <dbReference type="RuleBase" id="RU000461"/>
    </source>
</evidence>
<name>A0A8T0FY24_ARGBR</name>
<dbReference type="PRINTS" id="PR00463">
    <property type="entry name" value="EP450I"/>
</dbReference>
<dbReference type="PANTHER" id="PTHR24279">
    <property type="entry name" value="CYTOCHROME P450"/>
    <property type="match status" value="1"/>
</dbReference>
<evidence type="ECO:0000313" key="11">
    <source>
        <dbReference type="Proteomes" id="UP000807504"/>
    </source>
</evidence>
<comment type="caution">
    <text evidence="10">The sequence shown here is derived from an EMBL/GenBank/DDBJ whole genome shotgun (WGS) entry which is preliminary data.</text>
</comment>
<evidence type="ECO:0000256" key="1">
    <source>
        <dbReference type="ARBA" id="ARBA00001971"/>
    </source>
</evidence>
<dbReference type="InterPro" id="IPR036396">
    <property type="entry name" value="Cyt_P450_sf"/>
</dbReference>
<keyword evidence="4 8" id="KW-0479">Metal-binding</keyword>
<evidence type="ECO:0000256" key="8">
    <source>
        <dbReference type="PIRSR" id="PIRSR602401-1"/>
    </source>
</evidence>
<evidence type="ECO:0000256" key="5">
    <source>
        <dbReference type="ARBA" id="ARBA00023002"/>
    </source>
</evidence>